<dbReference type="AlphaFoldDB" id="A0ABD1NGX6"/>
<proteinExistence type="predicted"/>
<protein>
    <submittedName>
        <fullName evidence="1">Uncharacterized protein</fullName>
    </submittedName>
</protein>
<evidence type="ECO:0000313" key="1">
    <source>
        <dbReference type="EMBL" id="KAL2347382.1"/>
    </source>
</evidence>
<sequence length="190" mass="21780">MNIGMKRGLESLIKMPLERGCRYRLRCFNSASSGFKGTAPTLLQPRVLLYDAVSHLCHRGVKWVIRADNDGMIKFCCIQSEVANLYLRACGLEREDVFSRILFVEGLNVYSQGSTAALQVLSYLPLPYSALSLLQVIPTPLRDGFYDCLARRRYEWFGKAEDCLVLQEKELLERFVDREELLSRGQDLEF</sequence>
<dbReference type="EMBL" id="JBGMDY010000001">
    <property type="protein sequence ID" value="KAL2347382.1"/>
    <property type="molecule type" value="Genomic_DNA"/>
</dbReference>
<name>A0ABD1NGX6_9FABA</name>
<dbReference type="Proteomes" id="UP001603857">
    <property type="component" value="Unassembled WGS sequence"/>
</dbReference>
<organism evidence="1 2">
    <name type="scientific">Flemingia macrophylla</name>
    <dbReference type="NCBI Taxonomy" id="520843"/>
    <lineage>
        <taxon>Eukaryota</taxon>
        <taxon>Viridiplantae</taxon>
        <taxon>Streptophyta</taxon>
        <taxon>Embryophyta</taxon>
        <taxon>Tracheophyta</taxon>
        <taxon>Spermatophyta</taxon>
        <taxon>Magnoliopsida</taxon>
        <taxon>eudicotyledons</taxon>
        <taxon>Gunneridae</taxon>
        <taxon>Pentapetalae</taxon>
        <taxon>rosids</taxon>
        <taxon>fabids</taxon>
        <taxon>Fabales</taxon>
        <taxon>Fabaceae</taxon>
        <taxon>Papilionoideae</taxon>
        <taxon>50 kb inversion clade</taxon>
        <taxon>NPAAA clade</taxon>
        <taxon>indigoferoid/millettioid clade</taxon>
        <taxon>Phaseoleae</taxon>
        <taxon>Flemingia</taxon>
    </lineage>
</organism>
<evidence type="ECO:0000313" key="2">
    <source>
        <dbReference type="Proteomes" id="UP001603857"/>
    </source>
</evidence>
<gene>
    <name evidence="1" type="ORF">Fmac_001382</name>
</gene>
<dbReference type="PANTHER" id="PTHR33639">
    <property type="entry name" value="THIOL-DISULFIDE OXIDOREDUCTASE DCC"/>
    <property type="match status" value="1"/>
</dbReference>
<dbReference type="InterPro" id="IPR007263">
    <property type="entry name" value="DCC1-like"/>
</dbReference>
<accession>A0ABD1NGX6</accession>
<reference evidence="1 2" key="1">
    <citation type="submission" date="2024-08" db="EMBL/GenBank/DDBJ databases">
        <title>Insights into the chromosomal genome structure of Flemingia macrophylla.</title>
        <authorList>
            <person name="Ding Y."/>
            <person name="Zhao Y."/>
            <person name="Bi W."/>
            <person name="Wu M."/>
            <person name="Zhao G."/>
            <person name="Gong Y."/>
            <person name="Li W."/>
            <person name="Zhang P."/>
        </authorList>
    </citation>
    <scope>NUCLEOTIDE SEQUENCE [LARGE SCALE GENOMIC DNA]</scope>
    <source>
        <strain evidence="1">DYQJB</strain>
        <tissue evidence="1">Leaf</tissue>
    </source>
</reference>
<dbReference type="PANTHER" id="PTHR33639:SF1">
    <property type="entry name" value="T23E23.25"/>
    <property type="match status" value="1"/>
</dbReference>
<dbReference type="InterPro" id="IPR052927">
    <property type="entry name" value="DCC_oxidoreductase"/>
</dbReference>
<comment type="caution">
    <text evidence="1">The sequence shown here is derived from an EMBL/GenBank/DDBJ whole genome shotgun (WGS) entry which is preliminary data.</text>
</comment>
<dbReference type="Pfam" id="PF04134">
    <property type="entry name" value="DCC1-like"/>
    <property type="match status" value="1"/>
</dbReference>
<keyword evidence="2" id="KW-1185">Reference proteome</keyword>